<feature type="region of interest" description="Disordered" evidence="1">
    <location>
        <begin position="85"/>
        <end position="148"/>
    </location>
</feature>
<feature type="compositionally biased region" description="Basic residues" evidence="1">
    <location>
        <begin position="88"/>
        <end position="100"/>
    </location>
</feature>
<dbReference type="EMBL" id="KK116117">
    <property type="protein sequence ID" value="KFM66871.1"/>
    <property type="molecule type" value="Genomic_DNA"/>
</dbReference>
<name>A0A087TP32_STEMI</name>
<feature type="non-terminal residue" evidence="2">
    <location>
        <position position="148"/>
    </location>
</feature>
<protein>
    <submittedName>
        <fullName evidence="2">Uncharacterized protein</fullName>
    </submittedName>
</protein>
<evidence type="ECO:0000313" key="3">
    <source>
        <dbReference type="Proteomes" id="UP000054359"/>
    </source>
</evidence>
<feature type="compositionally biased region" description="Basic and acidic residues" evidence="1">
    <location>
        <begin position="18"/>
        <end position="33"/>
    </location>
</feature>
<feature type="compositionally biased region" description="Polar residues" evidence="1">
    <location>
        <begin position="110"/>
        <end position="122"/>
    </location>
</feature>
<keyword evidence="3" id="KW-1185">Reference proteome</keyword>
<gene>
    <name evidence="2" type="ORF">X975_23154</name>
</gene>
<dbReference type="Proteomes" id="UP000054359">
    <property type="component" value="Unassembled WGS sequence"/>
</dbReference>
<sequence>MDRRKSSYDKSKNRRKSSAAEKSKESEKEKYEWKDDDLDEEMEEIFHPAKDHFSLADLIGTTEVEEKRRFDENDYELHRRESFQYHQPLRKLYHKHKKAPHRNESVEIQPKSSISEEPVSTPSRDKEAASENEPLIPDSNIQNAEISR</sequence>
<feature type="compositionally biased region" description="Polar residues" evidence="1">
    <location>
        <begin position="139"/>
        <end position="148"/>
    </location>
</feature>
<evidence type="ECO:0000313" key="2">
    <source>
        <dbReference type="EMBL" id="KFM66871.1"/>
    </source>
</evidence>
<organism evidence="2 3">
    <name type="scientific">Stegodyphus mimosarum</name>
    <name type="common">African social velvet spider</name>
    <dbReference type="NCBI Taxonomy" id="407821"/>
    <lineage>
        <taxon>Eukaryota</taxon>
        <taxon>Metazoa</taxon>
        <taxon>Ecdysozoa</taxon>
        <taxon>Arthropoda</taxon>
        <taxon>Chelicerata</taxon>
        <taxon>Arachnida</taxon>
        <taxon>Araneae</taxon>
        <taxon>Araneomorphae</taxon>
        <taxon>Entelegynae</taxon>
        <taxon>Eresoidea</taxon>
        <taxon>Eresidae</taxon>
        <taxon>Stegodyphus</taxon>
    </lineage>
</organism>
<accession>A0A087TP32</accession>
<evidence type="ECO:0000256" key="1">
    <source>
        <dbReference type="SAM" id="MobiDB-lite"/>
    </source>
</evidence>
<proteinExistence type="predicted"/>
<feature type="compositionally biased region" description="Basic and acidic residues" evidence="1">
    <location>
        <begin position="1"/>
        <end position="11"/>
    </location>
</feature>
<reference evidence="2 3" key="1">
    <citation type="submission" date="2013-11" db="EMBL/GenBank/DDBJ databases">
        <title>Genome sequencing of Stegodyphus mimosarum.</title>
        <authorList>
            <person name="Bechsgaard J."/>
        </authorList>
    </citation>
    <scope>NUCLEOTIDE SEQUENCE [LARGE SCALE GENOMIC DNA]</scope>
</reference>
<feature type="region of interest" description="Disordered" evidence="1">
    <location>
        <begin position="1"/>
        <end position="36"/>
    </location>
</feature>
<dbReference type="AlphaFoldDB" id="A0A087TP32"/>